<dbReference type="PIRSF" id="PIRSF005690">
    <property type="entry name" value="GerBA"/>
    <property type="match status" value="1"/>
</dbReference>
<accession>A0A163PXC3</accession>
<dbReference type="GO" id="GO:0005886">
    <property type="term" value="C:plasma membrane"/>
    <property type="evidence" value="ECO:0007669"/>
    <property type="project" value="UniProtKB-SubCell"/>
</dbReference>
<feature type="transmembrane region" description="Helical" evidence="3">
    <location>
        <begin position="422"/>
        <end position="446"/>
    </location>
</feature>
<sequence length="508" mass="57522">MNLERRFPMFGRWRIKQTDQIQTKNVSKSLSDNMIYIQKSFNQSSDLKTRSFQFIKQEGLLVYLETVCDLEKIQTNVLVPISKLTGNNTTIDKLITSTRLESSNDLDYSIDQMLRGYCLLFMEDNENAFIFNASKINSRSPDEPSNEKVVRGSHSGFVENLDTNLNLIRTRLANRQLTIEYMEIGTESNTRTAVVYMKGLANEQVLSCLKERMQSISSDMLFSPGYLEEFIEDEPFSPFPQTLYSERPDRVMAHLMDGKIAIFTDGSSDVVIAPVTLFSFFQSPDDYNSRVYAGSFFRLIRFVSFIVALTFPALYIAIVAFHFEVIPNEIVVLVKHSVESVPFPPLIEAMIMAFTIELIREAGVRLPTPIGSTIGIVGGLIIGDAVINAGLISNMMVIIIAITAVSSFTVPSYEMSTSIRLLTFPLMVSAASLGFLGMAFSLMFIIGHLCKLESFGTPYFATLAPLTIRDLKDSFVRFPVWMFNRRPQETRAKNMQKQGRNREWDDEE</sequence>
<feature type="transmembrane region" description="Helical" evidence="3">
    <location>
        <begin position="299"/>
        <end position="321"/>
    </location>
</feature>
<gene>
    <name evidence="4" type="ORF">AWM68_14390</name>
</gene>
<feature type="transmembrane region" description="Helical" evidence="3">
    <location>
        <begin position="389"/>
        <end position="410"/>
    </location>
</feature>
<dbReference type="GO" id="GO:0009847">
    <property type="term" value="P:spore germination"/>
    <property type="evidence" value="ECO:0007669"/>
    <property type="project" value="UniProtKB-UniRule"/>
</dbReference>
<keyword evidence="3" id="KW-0812">Transmembrane</keyword>
<keyword evidence="5" id="KW-1185">Reference proteome</keyword>
<keyword evidence="2 3" id="KW-0472">Membrane</keyword>
<dbReference type="EMBL" id="LRFC01000038">
    <property type="protein sequence ID" value="KZE64275.1"/>
    <property type="molecule type" value="Genomic_DNA"/>
</dbReference>
<dbReference type="Pfam" id="PF03323">
    <property type="entry name" value="GerA"/>
    <property type="match status" value="1"/>
</dbReference>
<name>A0A163PXC3_9BACL</name>
<dbReference type="Proteomes" id="UP000076567">
    <property type="component" value="Unassembled WGS sequence"/>
</dbReference>
<proteinExistence type="inferred from homology"/>
<evidence type="ECO:0000313" key="5">
    <source>
        <dbReference type="Proteomes" id="UP000076567"/>
    </source>
</evidence>
<dbReference type="AlphaFoldDB" id="A0A163PXC3"/>
<evidence type="ECO:0000256" key="3">
    <source>
        <dbReference type="SAM" id="Phobius"/>
    </source>
</evidence>
<protein>
    <submittedName>
        <fullName evidence="4">Spore gernimation protein GerK</fullName>
    </submittedName>
</protein>
<organism evidence="4 5">
    <name type="scientific">Fictibacillus phosphorivorans</name>
    <dbReference type="NCBI Taxonomy" id="1221500"/>
    <lineage>
        <taxon>Bacteria</taxon>
        <taxon>Bacillati</taxon>
        <taxon>Bacillota</taxon>
        <taxon>Bacilli</taxon>
        <taxon>Bacillales</taxon>
        <taxon>Fictibacillaceae</taxon>
        <taxon>Fictibacillus</taxon>
    </lineage>
</organism>
<dbReference type="PANTHER" id="PTHR22550">
    <property type="entry name" value="SPORE GERMINATION PROTEIN"/>
    <property type="match status" value="1"/>
</dbReference>
<reference evidence="5" key="1">
    <citation type="submission" date="2016-01" db="EMBL/GenBank/DDBJ databases">
        <title>Draft genome of Chromobacterium sp. F49.</title>
        <authorList>
            <person name="Hong K.W."/>
        </authorList>
    </citation>
    <scope>NUCLEOTIDE SEQUENCE [LARGE SCALE GENOMIC DNA]</scope>
    <source>
        <strain evidence="5">P7IIIA</strain>
    </source>
</reference>
<evidence type="ECO:0000256" key="2">
    <source>
        <dbReference type="ARBA" id="ARBA00023136"/>
    </source>
</evidence>
<dbReference type="InterPro" id="IPR004995">
    <property type="entry name" value="Spore_Ger"/>
</dbReference>
<evidence type="ECO:0000313" key="4">
    <source>
        <dbReference type="EMBL" id="KZE64275.1"/>
    </source>
</evidence>
<evidence type="ECO:0000256" key="1">
    <source>
        <dbReference type="ARBA" id="ARBA00005278"/>
    </source>
</evidence>
<comment type="similarity">
    <text evidence="1">Belongs to the GerABKA family.</text>
</comment>
<dbReference type="PANTHER" id="PTHR22550:SF5">
    <property type="entry name" value="LEUCINE ZIPPER PROTEIN 4"/>
    <property type="match status" value="1"/>
</dbReference>
<comment type="caution">
    <text evidence="4">The sequence shown here is derived from an EMBL/GenBank/DDBJ whole genome shotgun (WGS) entry which is preliminary data.</text>
</comment>
<dbReference type="InterPro" id="IPR050768">
    <property type="entry name" value="UPF0353/GerABKA_families"/>
</dbReference>
<keyword evidence="3" id="KW-1133">Transmembrane helix</keyword>